<comment type="caution">
    <text evidence="4">The sequence shown here is derived from an EMBL/GenBank/DDBJ whole genome shotgun (WGS) entry which is preliminary data.</text>
</comment>
<keyword evidence="1 3" id="KW-0145">Chemotaxis</keyword>
<keyword evidence="5" id="KW-1185">Reference proteome</keyword>
<dbReference type="PANTHER" id="PTHR35147:SF1">
    <property type="entry name" value="CHEMORECEPTOR GLUTAMINE DEAMIDASE CHED-RELATED"/>
    <property type="match status" value="1"/>
</dbReference>
<name>A0A8J3B9L7_9BACI</name>
<keyword evidence="2 3" id="KW-0378">Hydrolase</keyword>
<reference evidence="4" key="1">
    <citation type="journal article" date="2014" name="Int. J. Syst. Evol. Microbiol.">
        <title>Complete genome sequence of Corynebacterium casei LMG S-19264T (=DSM 44701T), isolated from a smear-ripened cheese.</title>
        <authorList>
            <consortium name="US DOE Joint Genome Institute (JGI-PGF)"/>
            <person name="Walter F."/>
            <person name="Albersmeier A."/>
            <person name="Kalinowski J."/>
            <person name="Ruckert C."/>
        </authorList>
    </citation>
    <scope>NUCLEOTIDE SEQUENCE</scope>
    <source>
        <strain evidence="4">JCM 14719</strain>
    </source>
</reference>
<dbReference type="PANTHER" id="PTHR35147">
    <property type="entry name" value="CHEMORECEPTOR GLUTAMINE DEAMIDASE CHED-RELATED"/>
    <property type="match status" value="1"/>
</dbReference>
<dbReference type="AlphaFoldDB" id="A0A8J3B9L7"/>
<gene>
    <name evidence="3" type="primary">cheD</name>
    <name evidence="4" type="ORF">GCM10007043_09580</name>
</gene>
<dbReference type="GO" id="GO:0050568">
    <property type="term" value="F:protein-glutamine glutaminase activity"/>
    <property type="evidence" value="ECO:0007669"/>
    <property type="project" value="UniProtKB-UniRule"/>
</dbReference>
<comment type="similarity">
    <text evidence="3">Belongs to the CheD family.</text>
</comment>
<dbReference type="GO" id="GO:0006935">
    <property type="term" value="P:chemotaxis"/>
    <property type="evidence" value="ECO:0007669"/>
    <property type="project" value="UniProtKB-UniRule"/>
</dbReference>
<dbReference type="EMBL" id="BMOF01000014">
    <property type="protein sequence ID" value="GGJ97777.1"/>
    <property type="molecule type" value="Genomic_DNA"/>
</dbReference>
<accession>A0A8J3B9L7</accession>
<proteinExistence type="inferred from homology"/>
<sequence length="165" mass="17169">MNDVARVIKVGMADLQVARAPDRLVTVGLGSCVAVCVYDPAAKVAGLAHIMLPTSDLARGEATNVGKYADTAIPALLSRMEAWGGLKRRFVAKLAGGAQMFAVAAGNPALRIGERNVAACKDLLAEHGIPIIAEDTGGTSGRTVEFDSETGKLVIRTVQKGVKEV</sequence>
<dbReference type="CDD" id="cd16352">
    <property type="entry name" value="CheD"/>
    <property type="match status" value="1"/>
</dbReference>
<dbReference type="Pfam" id="PF03975">
    <property type="entry name" value="CheD"/>
    <property type="match status" value="1"/>
</dbReference>
<dbReference type="InterPro" id="IPR011324">
    <property type="entry name" value="Cytotoxic_necrot_fac-like_cat"/>
</dbReference>
<dbReference type="InterPro" id="IPR038592">
    <property type="entry name" value="CheD-like_sf"/>
</dbReference>
<dbReference type="HAMAP" id="MF_01440">
    <property type="entry name" value="CheD"/>
    <property type="match status" value="1"/>
</dbReference>
<comment type="function">
    <text evidence="3">Probably deamidates glutamine residues to glutamate on methyl-accepting chemotaxis receptors (MCPs), playing an important role in chemotaxis.</text>
</comment>
<organism evidence="4 5">
    <name type="scientific">Calditerricola satsumensis</name>
    <dbReference type="NCBI Taxonomy" id="373054"/>
    <lineage>
        <taxon>Bacteria</taxon>
        <taxon>Bacillati</taxon>
        <taxon>Bacillota</taxon>
        <taxon>Bacilli</taxon>
        <taxon>Bacillales</taxon>
        <taxon>Bacillaceae</taxon>
        <taxon>Calditerricola</taxon>
    </lineage>
</organism>
<evidence type="ECO:0000256" key="3">
    <source>
        <dbReference type="HAMAP-Rule" id="MF_01440"/>
    </source>
</evidence>
<dbReference type="RefSeq" id="WP_054672146.1">
    <property type="nucleotide sequence ID" value="NZ_BMOF01000014.1"/>
</dbReference>
<dbReference type="InterPro" id="IPR005659">
    <property type="entry name" value="Chemorcpt_Glu_NH3ase_CheD"/>
</dbReference>
<dbReference type="SUPFAM" id="SSF64438">
    <property type="entry name" value="CNF1/YfiH-like putative cysteine hydrolases"/>
    <property type="match status" value="1"/>
</dbReference>
<dbReference type="Gene3D" id="3.30.1330.200">
    <property type="match status" value="1"/>
</dbReference>
<evidence type="ECO:0000313" key="5">
    <source>
        <dbReference type="Proteomes" id="UP000637720"/>
    </source>
</evidence>
<comment type="catalytic activity">
    <reaction evidence="3">
        <text>L-glutaminyl-[protein] + H2O = L-glutamyl-[protein] + NH4(+)</text>
        <dbReference type="Rhea" id="RHEA:16441"/>
        <dbReference type="Rhea" id="RHEA-COMP:10207"/>
        <dbReference type="Rhea" id="RHEA-COMP:10208"/>
        <dbReference type="ChEBI" id="CHEBI:15377"/>
        <dbReference type="ChEBI" id="CHEBI:28938"/>
        <dbReference type="ChEBI" id="CHEBI:29973"/>
        <dbReference type="ChEBI" id="CHEBI:30011"/>
        <dbReference type="EC" id="3.5.1.44"/>
    </reaction>
</comment>
<evidence type="ECO:0000256" key="2">
    <source>
        <dbReference type="ARBA" id="ARBA00022801"/>
    </source>
</evidence>
<protein>
    <recommendedName>
        <fullName evidence="3">Probable chemoreceptor glutamine deamidase CheD</fullName>
        <ecNumber evidence="3">3.5.1.44</ecNumber>
    </recommendedName>
</protein>
<evidence type="ECO:0000256" key="1">
    <source>
        <dbReference type="ARBA" id="ARBA00022500"/>
    </source>
</evidence>
<evidence type="ECO:0000313" key="4">
    <source>
        <dbReference type="EMBL" id="GGJ97777.1"/>
    </source>
</evidence>
<dbReference type="EC" id="3.5.1.44" evidence="3"/>
<dbReference type="Proteomes" id="UP000637720">
    <property type="component" value="Unassembled WGS sequence"/>
</dbReference>
<reference evidence="4" key="2">
    <citation type="submission" date="2020-09" db="EMBL/GenBank/DDBJ databases">
        <authorList>
            <person name="Sun Q."/>
            <person name="Ohkuma M."/>
        </authorList>
    </citation>
    <scope>NUCLEOTIDE SEQUENCE</scope>
    <source>
        <strain evidence="4">JCM 14719</strain>
    </source>
</reference>